<dbReference type="SUPFAM" id="SSF56935">
    <property type="entry name" value="Porins"/>
    <property type="match status" value="1"/>
</dbReference>
<dbReference type="Pfam" id="PF13715">
    <property type="entry name" value="CarbopepD_reg_2"/>
    <property type="match status" value="1"/>
</dbReference>
<dbReference type="InterPro" id="IPR023997">
    <property type="entry name" value="TonB-dep_OMP_SusC/RagA_CS"/>
</dbReference>
<feature type="domain" description="TonB-dependent receptor-like beta-barrel" evidence="14">
    <location>
        <begin position="436"/>
        <end position="959"/>
    </location>
</feature>
<keyword evidence="7" id="KW-0406">Ion transport</keyword>
<dbReference type="Gene3D" id="2.60.40.1120">
    <property type="entry name" value="Carboxypeptidase-like, regulatory domain"/>
    <property type="match status" value="1"/>
</dbReference>
<protein>
    <submittedName>
        <fullName evidence="16">TonB-linked outer membrane protein, SusC/RagA family</fullName>
    </submittedName>
</protein>
<dbReference type="PANTHER" id="PTHR32552:SF81">
    <property type="entry name" value="TONB-DEPENDENT OUTER MEMBRANE RECEPTOR"/>
    <property type="match status" value="1"/>
</dbReference>
<organism evidence="16 17">
    <name type="scientific">Salegentibacter salegens</name>
    <dbReference type="NCBI Taxonomy" id="143223"/>
    <lineage>
        <taxon>Bacteria</taxon>
        <taxon>Pseudomonadati</taxon>
        <taxon>Bacteroidota</taxon>
        <taxon>Flavobacteriia</taxon>
        <taxon>Flavobacteriales</taxon>
        <taxon>Flavobacteriaceae</taxon>
        <taxon>Salegentibacter</taxon>
    </lineage>
</organism>
<evidence type="ECO:0000259" key="15">
    <source>
        <dbReference type="Pfam" id="PF07715"/>
    </source>
</evidence>
<dbReference type="EMBL" id="LT670848">
    <property type="protein sequence ID" value="SHN00243.1"/>
    <property type="molecule type" value="Genomic_DNA"/>
</dbReference>
<feature type="chain" id="PRO_5013360002" evidence="13">
    <location>
        <begin position="23"/>
        <end position="1004"/>
    </location>
</feature>
<dbReference type="FunFam" id="2.60.40.1120:FF:000003">
    <property type="entry name" value="Outer membrane protein Omp121"/>
    <property type="match status" value="1"/>
</dbReference>
<dbReference type="InterPro" id="IPR000531">
    <property type="entry name" value="Beta-barrel_TonB"/>
</dbReference>
<evidence type="ECO:0000256" key="2">
    <source>
        <dbReference type="ARBA" id="ARBA00022448"/>
    </source>
</evidence>
<dbReference type="GO" id="GO:0006826">
    <property type="term" value="P:iron ion transport"/>
    <property type="evidence" value="ECO:0007669"/>
    <property type="project" value="UniProtKB-KW"/>
</dbReference>
<feature type="signal peptide" evidence="13">
    <location>
        <begin position="1"/>
        <end position="22"/>
    </location>
</feature>
<dbReference type="InterPro" id="IPR036942">
    <property type="entry name" value="Beta-barrel_TonB_sf"/>
</dbReference>
<evidence type="ECO:0000256" key="1">
    <source>
        <dbReference type="ARBA" id="ARBA00004571"/>
    </source>
</evidence>
<gene>
    <name evidence="16" type="ORF">SAMN05878281_2968</name>
</gene>
<dbReference type="Gene3D" id="2.170.130.10">
    <property type="entry name" value="TonB-dependent receptor, plug domain"/>
    <property type="match status" value="1"/>
</dbReference>
<keyword evidence="6" id="KW-0408">Iron</keyword>
<name>A0A1M7N9G6_9FLAO</name>
<proteinExistence type="inferred from homology"/>
<evidence type="ECO:0000256" key="4">
    <source>
        <dbReference type="ARBA" id="ARBA00022496"/>
    </source>
</evidence>
<comment type="similarity">
    <text evidence="11 12">Belongs to the TonB-dependent receptor family.</text>
</comment>
<evidence type="ECO:0000256" key="7">
    <source>
        <dbReference type="ARBA" id="ARBA00023065"/>
    </source>
</evidence>
<dbReference type="SUPFAM" id="SSF49464">
    <property type="entry name" value="Carboxypeptidase regulatory domain-like"/>
    <property type="match status" value="1"/>
</dbReference>
<dbReference type="InterPro" id="IPR039426">
    <property type="entry name" value="TonB-dep_rcpt-like"/>
</dbReference>
<keyword evidence="17" id="KW-1185">Reference proteome</keyword>
<dbReference type="STRING" id="143223.SAMN05878281_2968"/>
<keyword evidence="13" id="KW-0732">Signal</keyword>
<sequence>MKNKLHGILTLFLAFVVQFTFAQEKMISGTVSDEDGLPLPGVNIVVQGTSAGTQSDFDGNYSISVNQGEILVFSFVGYETQEITVGAPSEINVTLGTATGALEEVVIVGFGEREEDKLLQSVAVVGEGEIDDIPAQTPQDLLQGQASGVSITGASGVLGSRSSIRVRGVNSLTGGSQPLFVVDGVPLDDSSQSFELGGGALNPLASINPESIASLTVLKDAAATAIYGSRGSNGVILITTKKGKKGQAPVVQFESFVQISEATDLPEILNTSEYGQFYADVLRIRNGLDTQNAQDVLEVGGGDYTGSGFDWLGAATRTGFNSTQNVSVRGGGENSNYYLGVNHTDAEGFIFGNEQELTNVRLNVGTDINDNFRAGANVNLSFIENDRIREENETRSPFTSAQLIRPNALPRDENGNFIASGQTGANFIGFETLGTNLAETTRMLGNIFGEVDFLNDQFTWRNSLGLDKRFVENTLRESEIFVPGGSADTFIAQVERVNFNSTLNWNNTFGKHTLGALVGYQYEKTNTRVTQAGTTNFLTDDLPNVGSGSEPSITSTTTSESALLGYFAQANYDFDGRYLLEGSVRRDGSSRFGINNRFGTFYAVAAGWNIANEAFMEGSFFNRLRVRGSYGTTGNDRIGNFTSQATFGSADYNGNPGLTNTGTALPNLQWEETATLDLGVKIGVFNDRLRLNVNYYKKRTDNLLIGVPVPGATGAQLASGAIAVTRNAGELENSGFEFDLGATPIRTDDFSWDINFNLATLNNEVISLPGAGTDVQGRQFLQGTPAQRAIVGESANSFYLIRYQGVNPETGDAEWLTRDGELTTNPTPNDRVIVGDANPDFYGGFRSTWTWKNFDLNTLFNFSYGNDILIDGDRFVRNANFVGSFNLDTDVLDYYTPDNRDAFVPSPASATFGTYQRASTLQMYDGSYLRLKNITLGYNVPMTSGFISGVRIYGTATNLFTIKSDRLDGIDPEVTDSLDPLSLGESFFVAPQSKSYIVGVKLNF</sequence>
<dbReference type="GO" id="GO:0009279">
    <property type="term" value="C:cell outer membrane"/>
    <property type="evidence" value="ECO:0007669"/>
    <property type="project" value="UniProtKB-SubCell"/>
</dbReference>
<evidence type="ECO:0000256" key="5">
    <source>
        <dbReference type="ARBA" id="ARBA00022692"/>
    </source>
</evidence>
<dbReference type="AlphaFoldDB" id="A0A1M7N9G6"/>
<dbReference type="PROSITE" id="PS52016">
    <property type="entry name" value="TONB_DEPENDENT_REC_3"/>
    <property type="match status" value="1"/>
</dbReference>
<comment type="subcellular location">
    <subcellularLocation>
        <location evidence="1 11">Cell outer membrane</location>
        <topology evidence="1 11">Multi-pass membrane protein</topology>
    </subcellularLocation>
</comment>
<keyword evidence="3 11" id="KW-1134">Transmembrane beta strand</keyword>
<dbReference type="InterPro" id="IPR012910">
    <property type="entry name" value="Plug_dom"/>
</dbReference>
<dbReference type="Gene3D" id="2.40.170.20">
    <property type="entry name" value="TonB-dependent receptor, beta-barrel domain"/>
    <property type="match status" value="1"/>
</dbReference>
<evidence type="ECO:0000256" key="8">
    <source>
        <dbReference type="ARBA" id="ARBA00023077"/>
    </source>
</evidence>
<evidence type="ECO:0000256" key="12">
    <source>
        <dbReference type="RuleBase" id="RU003357"/>
    </source>
</evidence>
<dbReference type="PANTHER" id="PTHR32552">
    <property type="entry name" value="FERRICHROME IRON RECEPTOR-RELATED"/>
    <property type="match status" value="1"/>
</dbReference>
<evidence type="ECO:0000259" key="14">
    <source>
        <dbReference type="Pfam" id="PF00593"/>
    </source>
</evidence>
<evidence type="ECO:0000256" key="6">
    <source>
        <dbReference type="ARBA" id="ARBA00023004"/>
    </source>
</evidence>
<evidence type="ECO:0000256" key="11">
    <source>
        <dbReference type="PROSITE-ProRule" id="PRU01360"/>
    </source>
</evidence>
<dbReference type="RefSeq" id="WP_079735937.1">
    <property type="nucleotide sequence ID" value="NZ_LT670848.1"/>
</dbReference>
<evidence type="ECO:0000313" key="17">
    <source>
        <dbReference type="Proteomes" id="UP000190235"/>
    </source>
</evidence>
<keyword evidence="8 12" id="KW-0798">TonB box</keyword>
<evidence type="ECO:0000256" key="10">
    <source>
        <dbReference type="ARBA" id="ARBA00023237"/>
    </source>
</evidence>
<accession>A0A1M7N9G6</accession>
<evidence type="ECO:0000256" key="3">
    <source>
        <dbReference type="ARBA" id="ARBA00022452"/>
    </source>
</evidence>
<keyword evidence="10 11" id="KW-0998">Cell outer membrane</keyword>
<dbReference type="InterPro" id="IPR008969">
    <property type="entry name" value="CarboxyPept-like_regulatory"/>
</dbReference>
<dbReference type="InterPro" id="IPR023996">
    <property type="entry name" value="TonB-dep_OMP_SusC/RagA"/>
</dbReference>
<reference evidence="17" key="1">
    <citation type="submission" date="2016-11" db="EMBL/GenBank/DDBJ databases">
        <authorList>
            <person name="Varghese N."/>
            <person name="Submissions S."/>
        </authorList>
    </citation>
    <scope>NUCLEOTIDE SEQUENCE [LARGE SCALE GENOMIC DNA]</scope>
    <source>
        <strain evidence="17">ACAM 48</strain>
    </source>
</reference>
<dbReference type="NCBIfam" id="TIGR04057">
    <property type="entry name" value="SusC_RagA_signa"/>
    <property type="match status" value="1"/>
</dbReference>
<dbReference type="Proteomes" id="UP000190235">
    <property type="component" value="Chromosome I"/>
</dbReference>
<keyword evidence="9 11" id="KW-0472">Membrane</keyword>
<keyword evidence="5 11" id="KW-0812">Transmembrane</keyword>
<dbReference type="OrthoDB" id="9768177at2"/>
<dbReference type="NCBIfam" id="TIGR04056">
    <property type="entry name" value="OMP_RagA_SusC"/>
    <property type="match status" value="1"/>
</dbReference>
<keyword evidence="2 11" id="KW-0813">Transport</keyword>
<evidence type="ECO:0000313" key="16">
    <source>
        <dbReference type="EMBL" id="SHN00243.1"/>
    </source>
</evidence>
<evidence type="ECO:0000256" key="13">
    <source>
        <dbReference type="SAM" id="SignalP"/>
    </source>
</evidence>
<keyword evidence="4" id="KW-0410">Iron transport</keyword>
<dbReference type="InterPro" id="IPR037066">
    <property type="entry name" value="Plug_dom_sf"/>
</dbReference>
<dbReference type="Pfam" id="PF07715">
    <property type="entry name" value="Plug"/>
    <property type="match status" value="1"/>
</dbReference>
<feature type="domain" description="TonB-dependent receptor plug" evidence="15">
    <location>
        <begin position="117"/>
        <end position="235"/>
    </location>
</feature>
<evidence type="ECO:0000256" key="9">
    <source>
        <dbReference type="ARBA" id="ARBA00023136"/>
    </source>
</evidence>
<dbReference type="Pfam" id="PF00593">
    <property type="entry name" value="TonB_dep_Rec_b-barrel"/>
    <property type="match status" value="1"/>
</dbReference>